<organism evidence="4 5">
    <name type="scientific">Scylla paramamosain</name>
    <name type="common">Mud crab</name>
    <dbReference type="NCBI Taxonomy" id="85552"/>
    <lineage>
        <taxon>Eukaryota</taxon>
        <taxon>Metazoa</taxon>
        <taxon>Ecdysozoa</taxon>
        <taxon>Arthropoda</taxon>
        <taxon>Crustacea</taxon>
        <taxon>Multicrustacea</taxon>
        <taxon>Malacostraca</taxon>
        <taxon>Eumalacostraca</taxon>
        <taxon>Eucarida</taxon>
        <taxon>Decapoda</taxon>
        <taxon>Pleocyemata</taxon>
        <taxon>Brachyura</taxon>
        <taxon>Eubrachyura</taxon>
        <taxon>Portunoidea</taxon>
        <taxon>Portunidae</taxon>
        <taxon>Portuninae</taxon>
        <taxon>Scylla</taxon>
    </lineage>
</organism>
<keyword evidence="5" id="KW-1185">Reference proteome</keyword>
<dbReference type="PANTHER" id="PTHR23278">
    <property type="entry name" value="SIDESTEP PROTEIN"/>
    <property type="match status" value="1"/>
</dbReference>
<sequence>MNKEENKKEEKEREEGKTKEENEASTRRTYLSLWVVEPPGTPQLSVGGRRLTGGALEPLQESHALVLTCSVEGGVPPPQVVWTRNGQVLDTEVESRLGDVTVNRLTLDALARDFHNSHLACVADNNNVTSPASTALTLVMNLRPLVTRLEHPPRSLRVGREYQILCVTAGSRPHPNITWTLGNVASLSPLVAE</sequence>
<dbReference type="InterPro" id="IPR036179">
    <property type="entry name" value="Ig-like_dom_sf"/>
</dbReference>
<reference evidence="4 5" key="1">
    <citation type="submission" date="2023-03" db="EMBL/GenBank/DDBJ databases">
        <title>High-quality genome of Scylla paramamosain provides insights in environmental adaptation.</title>
        <authorList>
            <person name="Zhang L."/>
        </authorList>
    </citation>
    <scope>NUCLEOTIDE SEQUENCE [LARGE SCALE GENOMIC DNA]</scope>
    <source>
        <strain evidence="4">LZ_2023a</strain>
        <tissue evidence="4">Muscle</tissue>
    </source>
</reference>
<feature type="domain" description="Ig-like" evidence="3">
    <location>
        <begin position="42"/>
        <end position="137"/>
    </location>
</feature>
<proteinExistence type="predicted"/>
<dbReference type="InterPro" id="IPR013162">
    <property type="entry name" value="CD80_C2-set"/>
</dbReference>
<dbReference type="Gene3D" id="2.60.40.10">
    <property type="entry name" value="Immunoglobulins"/>
    <property type="match status" value="1"/>
</dbReference>
<dbReference type="Proteomes" id="UP001487740">
    <property type="component" value="Unassembled WGS sequence"/>
</dbReference>
<dbReference type="InterPro" id="IPR007110">
    <property type="entry name" value="Ig-like_dom"/>
</dbReference>
<comment type="caution">
    <text evidence="4">The sequence shown here is derived from an EMBL/GenBank/DDBJ whole genome shotgun (WGS) entry which is preliminary data.</text>
</comment>
<protein>
    <recommendedName>
        <fullName evidence="3">Ig-like domain-containing protein</fullName>
    </recommendedName>
</protein>
<name>A0AAW0SGP5_SCYPA</name>
<dbReference type="PANTHER" id="PTHR23278:SF19">
    <property type="entry name" value="OBSCURIN"/>
    <property type="match status" value="1"/>
</dbReference>
<evidence type="ECO:0000256" key="2">
    <source>
        <dbReference type="SAM" id="MobiDB-lite"/>
    </source>
</evidence>
<evidence type="ECO:0000313" key="4">
    <source>
        <dbReference type="EMBL" id="KAK8374313.1"/>
    </source>
</evidence>
<keyword evidence="1" id="KW-1015">Disulfide bond</keyword>
<gene>
    <name evidence="4" type="ORF">O3P69_010992</name>
</gene>
<dbReference type="InterPro" id="IPR013783">
    <property type="entry name" value="Ig-like_fold"/>
</dbReference>
<feature type="domain" description="Ig-like" evidence="3">
    <location>
        <begin position="144"/>
        <end position="193"/>
    </location>
</feature>
<evidence type="ECO:0000256" key="1">
    <source>
        <dbReference type="ARBA" id="ARBA00023157"/>
    </source>
</evidence>
<dbReference type="Pfam" id="PF08205">
    <property type="entry name" value="C2-set_2"/>
    <property type="match status" value="1"/>
</dbReference>
<dbReference type="EMBL" id="JARAKH010000450">
    <property type="protein sequence ID" value="KAK8374313.1"/>
    <property type="molecule type" value="Genomic_DNA"/>
</dbReference>
<evidence type="ECO:0000259" key="3">
    <source>
        <dbReference type="PROSITE" id="PS50835"/>
    </source>
</evidence>
<evidence type="ECO:0000313" key="5">
    <source>
        <dbReference type="Proteomes" id="UP001487740"/>
    </source>
</evidence>
<feature type="region of interest" description="Disordered" evidence="2">
    <location>
        <begin position="1"/>
        <end position="26"/>
    </location>
</feature>
<dbReference type="SUPFAM" id="SSF48726">
    <property type="entry name" value="Immunoglobulin"/>
    <property type="match status" value="1"/>
</dbReference>
<accession>A0AAW0SGP5</accession>
<dbReference type="CDD" id="cd00096">
    <property type="entry name" value="Ig"/>
    <property type="match status" value="1"/>
</dbReference>
<feature type="non-terminal residue" evidence="4">
    <location>
        <position position="193"/>
    </location>
</feature>
<dbReference type="PROSITE" id="PS50835">
    <property type="entry name" value="IG_LIKE"/>
    <property type="match status" value="2"/>
</dbReference>
<dbReference type="AlphaFoldDB" id="A0AAW0SGP5"/>